<dbReference type="SUPFAM" id="SSF52540">
    <property type="entry name" value="P-loop containing nucleoside triphosphate hydrolases"/>
    <property type="match status" value="1"/>
</dbReference>
<dbReference type="GO" id="GO:0003677">
    <property type="term" value="F:DNA binding"/>
    <property type="evidence" value="ECO:0007669"/>
    <property type="project" value="UniProtKB-UniRule"/>
</dbReference>
<evidence type="ECO:0000313" key="15">
    <source>
        <dbReference type="Proteomes" id="UP000824091"/>
    </source>
</evidence>
<evidence type="ECO:0000256" key="2">
    <source>
        <dbReference type="ARBA" id="ARBA00022515"/>
    </source>
</evidence>
<comment type="caution">
    <text evidence="14">The sequence shown here is derived from an EMBL/GenBank/DDBJ whole genome shotgun (WGS) entry which is preliminary data.</text>
</comment>
<keyword evidence="6 12" id="KW-0347">Helicase</keyword>
<feature type="domain" description="SF4 helicase" evidence="13">
    <location>
        <begin position="176"/>
        <end position="440"/>
    </location>
</feature>
<evidence type="ECO:0000256" key="6">
    <source>
        <dbReference type="ARBA" id="ARBA00022806"/>
    </source>
</evidence>
<evidence type="ECO:0000256" key="10">
    <source>
        <dbReference type="ARBA" id="ARBA00048954"/>
    </source>
</evidence>
<dbReference type="GO" id="GO:0042802">
    <property type="term" value="F:identical protein binding"/>
    <property type="evidence" value="ECO:0007669"/>
    <property type="project" value="UniProtKB-ARBA"/>
</dbReference>
<evidence type="ECO:0000256" key="11">
    <source>
        <dbReference type="NCBIfam" id="TIGR00665"/>
    </source>
</evidence>
<dbReference type="NCBIfam" id="NF004384">
    <property type="entry name" value="PRK05748.1"/>
    <property type="match status" value="1"/>
</dbReference>
<evidence type="ECO:0000256" key="7">
    <source>
        <dbReference type="ARBA" id="ARBA00022840"/>
    </source>
</evidence>
<dbReference type="FunFam" id="3.40.50.300:FF:000076">
    <property type="entry name" value="Replicative DNA helicase"/>
    <property type="match status" value="1"/>
</dbReference>
<dbReference type="SMART" id="SM00382">
    <property type="entry name" value="AAA"/>
    <property type="match status" value="1"/>
</dbReference>
<comment type="function">
    <text evidence="12">The main replicative DNA helicase, it participates in initiation and elongation during chromosome replication. Travels ahead of the DNA replisome, separating dsDNA into templates for DNA synthesis. A processive ATP-dependent 5'-3' DNA helicase it has DNA-dependent ATPase activity.</text>
</comment>
<keyword evidence="7 12" id="KW-0067">ATP-binding</keyword>
<keyword evidence="2 12" id="KW-0639">Primosome</keyword>
<dbReference type="Gene3D" id="1.10.860.10">
    <property type="entry name" value="DNAb Helicase, Chain A"/>
    <property type="match status" value="1"/>
</dbReference>
<dbReference type="SUPFAM" id="SSF48024">
    <property type="entry name" value="N-terminal domain of DnaB helicase"/>
    <property type="match status" value="1"/>
</dbReference>
<evidence type="ECO:0000313" key="14">
    <source>
        <dbReference type="EMBL" id="HIU27339.1"/>
    </source>
</evidence>
<dbReference type="GO" id="GO:0005524">
    <property type="term" value="F:ATP binding"/>
    <property type="evidence" value="ECO:0007669"/>
    <property type="project" value="UniProtKB-UniRule"/>
</dbReference>
<dbReference type="AlphaFoldDB" id="A0A9D1L702"/>
<evidence type="ECO:0000256" key="8">
    <source>
        <dbReference type="ARBA" id="ARBA00023125"/>
    </source>
</evidence>
<dbReference type="GO" id="GO:0006269">
    <property type="term" value="P:DNA replication, synthesis of primer"/>
    <property type="evidence" value="ECO:0007669"/>
    <property type="project" value="UniProtKB-UniRule"/>
</dbReference>
<evidence type="ECO:0000256" key="3">
    <source>
        <dbReference type="ARBA" id="ARBA00022705"/>
    </source>
</evidence>
<keyword evidence="3 12" id="KW-0235">DNA replication</keyword>
<dbReference type="CDD" id="cd00984">
    <property type="entry name" value="DnaB_C"/>
    <property type="match status" value="1"/>
</dbReference>
<evidence type="ECO:0000256" key="9">
    <source>
        <dbReference type="ARBA" id="ARBA00023235"/>
    </source>
</evidence>
<organism evidence="14 15">
    <name type="scientific">Candidatus Fimisoma avicola</name>
    <dbReference type="NCBI Taxonomy" id="2840826"/>
    <lineage>
        <taxon>Bacteria</taxon>
        <taxon>Bacillati</taxon>
        <taxon>Bacillota</taxon>
        <taxon>Clostridia</taxon>
        <taxon>Eubacteriales</taxon>
        <taxon>Candidatus Fimisoma</taxon>
    </lineage>
</organism>
<dbReference type="InterPro" id="IPR003593">
    <property type="entry name" value="AAA+_ATPase"/>
</dbReference>
<sequence>MKMERIPPHSEEAERSAIGAAMLSKDALLDVAEEVRPEDFYNESNKEIFDAILKLYRNNTAVDLLTVSEELSKRKTLDMVGGRAYLAMLTADVPSTANAGEYAKIVAEKAVTRRLIAASEEIVARGYEDKTSSEELLDKAESDIFHIAQKRQKNDYVKIQDVLLNNVKMIDEAVQNKGNITGLTTGFKQIDEMTAGLQPGNLVIIAGRPGMGKTAFALNIAERSAINAGASVLIFSIEMPAEEIGQRLISMHGRIESEKLKKGNLDVSDWENINYALNALNGTKIVIDSTQSITVTEMRNKCRRLKLEQGLDLVVVDYLQLMKGDDRSENRQQEISALSRNMKLLAREMECPVIVLSQLSRNPEARNDKRPLMSDLRESGSIEQDADIIIMLYRDDFYNDNTENPGVCEVNIVKHRSGPTGTVELTWVSKFTKFSDKANL</sequence>
<keyword evidence="9" id="KW-0413">Isomerase</keyword>
<dbReference type="GO" id="GO:0016787">
    <property type="term" value="F:hydrolase activity"/>
    <property type="evidence" value="ECO:0007669"/>
    <property type="project" value="UniProtKB-KW"/>
</dbReference>
<dbReference type="PANTHER" id="PTHR30153">
    <property type="entry name" value="REPLICATIVE DNA HELICASE DNAB"/>
    <property type="match status" value="1"/>
</dbReference>
<protein>
    <recommendedName>
        <fullName evidence="11 12">Replicative DNA helicase</fullName>
        <ecNumber evidence="11 12">5.6.2.3</ecNumber>
    </recommendedName>
</protein>
<dbReference type="Gene3D" id="3.40.50.300">
    <property type="entry name" value="P-loop containing nucleotide triphosphate hydrolases"/>
    <property type="match status" value="1"/>
</dbReference>
<dbReference type="EC" id="5.6.2.3" evidence="11 12"/>
<dbReference type="FunFam" id="1.10.860.10:FF:000001">
    <property type="entry name" value="Replicative DNA helicase"/>
    <property type="match status" value="1"/>
</dbReference>
<proteinExistence type="inferred from homology"/>
<evidence type="ECO:0000256" key="5">
    <source>
        <dbReference type="ARBA" id="ARBA00022801"/>
    </source>
</evidence>
<dbReference type="PROSITE" id="PS51199">
    <property type="entry name" value="SF4_HELICASE"/>
    <property type="match status" value="1"/>
</dbReference>
<dbReference type="InterPro" id="IPR007694">
    <property type="entry name" value="DNA_helicase_DnaB-like_C"/>
</dbReference>
<dbReference type="GO" id="GO:1990077">
    <property type="term" value="C:primosome complex"/>
    <property type="evidence" value="ECO:0007669"/>
    <property type="project" value="UniProtKB-UniRule"/>
</dbReference>
<dbReference type="Pfam" id="PF00772">
    <property type="entry name" value="DnaB"/>
    <property type="match status" value="1"/>
</dbReference>
<evidence type="ECO:0000256" key="12">
    <source>
        <dbReference type="RuleBase" id="RU362085"/>
    </source>
</evidence>
<evidence type="ECO:0000256" key="4">
    <source>
        <dbReference type="ARBA" id="ARBA00022741"/>
    </source>
</evidence>
<reference evidence="14" key="2">
    <citation type="journal article" date="2021" name="PeerJ">
        <title>Extensive microbial diversity within the chicken gut microbiome revealed by metagenomics and culture.</title>
        <authorList>
            <person name="Gilroy R."/>
            <person name="Ravi A."/>
            <person name="Getino M."/>
            <person name="Pursley I."/>
            <person name="Horton D.L."/>
            <person name="Alikhan N.F."/>
            <person name="Baker D."/>
            <person name="Gharbi K."/>
            <person name="Hall N."/>
            <person name="Watson M."/>
            <person name="Adriaenssens E.M."/>
            <person name="Foster-Nyarko E."/>
            <person name="Jarju S."/>
            <person name="Secka A."/>
            <person name="Antonio M."/>
            <person name="Oren A."/>
            <person name="Chaudhuri R.R."/>
            <person name="La Ragione R."/>
            <person name="Hildebrand F."/>
            <person name="Pallen M.J."/>
        </authorList>
    </citation>
    <scope>NUCLEOTIDE SEQUENCE</scope>
    <source>
        <strain evidence="14">11300</strain>
    </source>
</reference>
<name>A0A9D1L702_9FIRM</name>
<keyword evidence="5 12" id="KW-0378">Hydrolase</keyword>
<dbReference type="GO" id="GO:0005829">
    <property type="term" value="C:cytosol"/>
    <property type="evidence" value="ECO:0007669"/>
    <property type="project" value="TreeGrafter"/>
</dbReference>
<gene>
    <name evidence="14" type="primary">dnaB</name>
    <name evidence="14" type="ORF">IAD16_03015</name>
</gene>
<dbReference type="PANTHER" id="PTHR30153:SF2">
    <property type="entry name" value="REPLICATIVE DNA HELICASE"/>
    <property type="match status" value="1"/>
</dbReference>
<keyword evidence="8 12" id="KW-0238">DNA-binding</keyword>
<dbReference type="GO" id="GO:0043139">
    <property type="term" value="F:5'-3' DNA helicase activity"/>
    <property type="evidence" value="ECO:0007669"/>
    <property type="project" value="UniProtKB-EC"/>
</dbReference>
<comment type="catalytic activity">
    <reaction evidence="10 12">
        <text>ATP + H2O = ADP + phosphate + H(+)</text>
        <dbReference type="Rhea" id="RHEA:13065"/>
        <dbReference type="ChEBI" id="CHEBI:15377"/>
        <dbReference type="ChEBI" id="CHEBI:15378"/>
        <dbReference type="ChEBI" id="CHEBI:30616"/>
        <dbReference type="ChEBI" id="CHEBI:43474"/>
        <dbReference type="ChEBI" id="CHEBI:456216"/>
        <dbReference type="EC" id="5.6.2.3"/>
    </reaction>
</comment>
<dbReference type="InterPro" id="IPR027417">
    <property type="entry name" value="P-loop_NTPase"/>
</dbReference>
<dbReference type="InterPro" id="IPR016136">
    <property type="entry name" value="DNA_helicase_N/primase_C"/>
</dbReference>
<accession>A0A9D1L702</accession>
<dbReference type="Pfam" id="PF03796">
    <property type="entry name" value="DnaB_C"/>
    <property type="match status" value="1"/>
</dbReference>
<dbReference type="InterPro" id="IPR007693">
    <property type="entry name" value="DNA_helicase_DnaB-like_N"/>
</dbReference>
<dbReference type="InterPro" id="IPR036185">
    <property type="entry name" value="DNA_heli_DnaB-like_N_sf"/>
</dbReference>
<dbReference type="NCBIfam" id="TIGR00665">
    <property type="entry name" value="DnaB"/>
    <property type="match status" value="1"/>
</dbReference>
<dbReference type="Proteomes" id="UP000824091">
    <property type="component" value="Unassembled WGS sequence"/>
</dbReference>
<reference evidence="14" key="1">
    <citation type="submission" date="2020-10" db="EMBL/GenBank/DDBJ databases">
        <authorList>
            <person name="Gilroy R."/>
        </authorList>
    </citation>
    <scope>NUCLEOTIDE SEQUENCE</scope>
    <source>
        <strain evidence="14">11300</strain>
    </source>
</reference>
<keyword evidence="4 12" id="KW-0547">Nucleotide-binding</keyword>
<evidence type="ECO:0000256" key="1">
    <source>
        <dbReference type="ARBA" id="ARBA00008428"/>
    </source>
</evidence>
<dbReference type="InterPro" id="IPR007692">
    <property type="entry name" value="DNA_helicase_DnaB"/>
</dbReference>
<dbReference type="EMBL" id="DVMO01000045">
    <property type="protein sequence ID" value="HIU27339.1"/>
    <property type="molecule type" value="Genomic_DNA"/>
</dbReference>
<comment type="similarity">
    <text evidence="1 12">Belongs to the helicase family. DnaB subfamily.</text>
</comment>
<evidence type="ECO:0000259" key="13">
    <source>
        <dbReference type="PROSITE" id="PS51199"/>
    </source>
</evidence>